<name>I3X6S1_SINF2</name>
<dbReference type="GO" id="GO:0005737">
    <property type="term" value="C:cytoplasm"/>
    <property type="evidence" value="ECO:0007669"/>
    <property type="project" value="TreeGrafter"/>
</dbReference>
<dbReference type="Gene3D" id="3.30.9.10">
    <property type="entry name" value="D-Amino Acid Oxidase, subunit A, domain 2"/>
    <property type="match status" value="2"/>
</dbReference>
<gene>
    <name evidence="4" type="ORF">USDA257_c30070</name>
</gene>
<reference evidence="4 5" key="1">
    <citation type="journal article" date="2012" name="J. Bacteriol.">
        <title>Complete genome sequence of the broad-host-range strain Sinorhizobium fredii USDA257.</title>
        <authorList>
            <person name="Schuldes J."/>
            <person name="Rodriguez Orbegoso M."/>
            <person name="Schmeisser C."/>
            <person name="Krishnan H.B."/>
            <person name="Daniel R."/>
            <person name="Streit W.R."/>
        </authorList>
    </citation>
    <scope>NUCLEOTIDE SEQUENCE [LARGE SCALE GENOMIC DNA]</scope>
    <source>
        <strain evidence="4 5">USDA 257</strain>
    </source>
</reference>
<dbReference type="GO" id="GO:0055130">
    <property type="term" value="P:D-alanine catabolic process"/>
    <property type="evidence" value="ECO:0007669"/>
    <property type="project" value="TreeGrafter"/>
</dbReference>
<dbReference type="PANTHER" id="PTHR13847:SF280">
    <property type="entry name" value="D-AMINO ACID DEHYDROGENASE"/>
    <property type="match status" value="1"/>
</dbReference>
<accession>I3X6S1</accession>
<sequence>MNHIAEPRTRPIASRATIPLPSSRAICQSSALCGQPTDMDKAWSASRSASAISAMVSSKESNRFELVLSIFVLPLGGTGSTSAIRELGPSGRGPASVVAVCAQHKTLQIIRNSELSTEGSGHSASSSLPRTYPDAKRRLIVVLSCSLRYPMSPPVRRVASSQDVPKSADVVIVGGGMAGVAAAYELAKRGTSVALIEKGVIAGEQSSRNWGWCRQQNRDARELPLAQLALGIWDGLNAEIGEETGFRRTGLVYATTRKADLDTWERWGRVAKDFGVDTRMLGGSECSTMLPGNSRSWIGGVHSPTDGRAEPELAVPALARAAQRRGAVIVQNCAARELETEAGRISGVVTEKGSIRAASVLVAGGAWSGMFLRHHGIRFLQACVKSSSFYTVPAPAVTEGGVAMEHLTIRRRLDGGYTVGLSGLGQLQVTPWGILQARAFWTTFQVRRKGLTYAIGRQFFQGPEAILRWRADGVSPFERIRTLDPRPDQHLIERGIARLVATYPSLAGIRPAQSWGGMVDSTPDAIPVISSVTSHPGLFISSGFSGHGFGIGPAAGRLAADLIRADRPCVDPAPYRYERIIDGSDLGKPGML</sequence>
<organism evidence="4 5">
    <name type="scientific">Sinorhizobium fredii (strain USDA 257)</name>
    <dbReference type="NCBI Taxonomy" id="1185652"/>
    <lineage>
        <taxon>Bacteria</taxon>
        <taxon>Pseudomonadati</taxon>
        <taxon>Pseudomonadota</taxon>
        <taxon>Alphaproteobacteria</taxon>
        <taxon>Hyphomicrobiales</taxon>
        <taxon>Rhizobiaceae</taxon>
        <taxon>Sinorhizobium/Ensifer group</taxon>
        <taxon>Sinorhizobium</taxon>
    </lineage>
</organism>
<dbReference type="Pfam" id="PF01266">
    <property type="entry name" value="DAO"/>
    <property type="match status" value="1"/>
</dbReference>
<evidence type="ECO:0000256" key="2">
    <source>
        <dbReference type="ARBA" id="ARBA00023002"/>
    </source>
</evidence>
<dbReference type="GO" id="GO:0005886">
    <property type="term" value="C:plasma membrane"/>
    <property type="evidence" value="ECO:0007669"/>
    <property type="project" value="TreeGrafter"/>
</dbReference>
<proteinExistence type="inferred from homology"/>
<dbReference type="HOGENOM" id="CLU_007884_4_3_5"/>
<keyword evidence="2" id="KW-0560">Oxidoreductase</keyword>
<comment type="similarity">
    <text evidence="1">Belongs to the DadA oxidoreductase family.</text>
</comment>
<dbReference type="Proteomes" id="UP000006180">
    <property type="component" value="Chromosome"/>
</dbReference>
<evidence type="ECO:0000313" key="4">
    <source>
        <dbReference type="EMBL" id="AFL51577.1"/>
    </source>
</evidence>
<evidence type="ECO:0000313" key="5">
    <source>
        <dbReference type="Proteomes" id="UP000006180"/>
    </source>
</evidence>
<dbReference type="AlphaFoldDB" id="I3X6S1"/>
<dbReference type="eggNOG" id="COG0665">
    <property type="taxonomic scope" value="Bacteria"/>
</dbReference>
<dbReference type="EMBL" id="CP003563">
    <property type="protein sequence ID" value="AFL51577.1"/>
    <property type="molecule type" value="Genomic_DNA"/>
</dbReference>
<feature type="domain" description="FAD dependent oxidoreductase" evidence="3">
    <location>
        <begin position="169"/>
        <end position="562"/>
    </location>
</feature>
<dbReference type="PANTHER" id="PTHR13847">
    <property type="entry name" value="SARCOSINE DEHYDROGENASE-RELATED"/>
    <property type="match status" value="1"/>
</dbReference>
<dbReference type="Gene3D" id="3.50.50.60">
    <property type="entry name" value="FAD/NAD(P)-binding domain"/>
    <property type="match status" value="2"/>
</dbReference>
<protein>
    <submittedName>
        <fullName evidence="4">D-amino acid oxidase protein</fullName>
    </submittedName>
</protein>
<dbReference type="GO" id="GO:0008718">
    <property type="term" value="F:D-amino-acid dehydrogenase activity"/>
    <property type="evidence" value="ECO:0007669"/>
    <property type="project" value="TreeGrafter"/>
</dbReference>
<dbReference type="KEGG" id="sfd:USDA257_c30070"/>
<evidence type="ECO:0000256" key="1">
    <source>
        <dbReference type="ARBA" id="ARBA00009410"/>
    </source>
</evidence>
<dbReference type="InterPro" id="IPR036188">
    <property type="entry name" value="FAD/NAD-bd_sf"/>
</dbReference>
<dbReference type="SUPFAM" id="SSF51905">
    <property type="entry name" value="FAD/NAD(P)-binding domain"/>
    <property type="match status" value="1"/>
</dbReference>
<dbReference type="InterPro" id="IPR006076">
    <property type="entry name" value="FAD-dep_OxRdtase"/>
</dbReference>
<dbReference type="PATRIC" id="fig|1185652.3.peg.3121"/>
<evidence type="ECO:0000259" key="3">
    <source>
        <dbReference type="Pfam" id="PF01266"/>
    </source>
</evidence>
<dbReference type="STRING" id="1185652.USDA257_c30070"/>